<name>A0ABT3SRE3_9GAMM</name>
<organism evidence="2 3">
    <name type="scientific">Candidatus Seongchinamella marina</name>
    <dbReference type="NCBI Taxonomy" id="2518990"/>
    <lineage>
        <taxon>Bacteria</taxon>
        <taxon>Pseudomonadati</taxon>
        <taxon>Pseudomonadota</taxon>
        <taxon>Gammaproteobacteria</taxon>
        <taxon>Cellvibrionales</taxon>
        <taxon>Halieaceae</taxon>
        <taxon>Seongchinamella</taxon>
    </lineage>
</organism>
<dbReference type="InterPro" id="IPR024096">
    <property type="entry name" value="NO_sig/Golgi_transp_ligand-bd"/>
</dbReference>
<proteinExistence type="predicted"/>
<dbReference type="PANTHER" id="PTHR45655">
    <property type="entry name" value="GUANYLATE CYCLASE SOLUBLE SUBUNIT BETA-2"/>
    <property type="match status" value="1"/>
</dbReference>
<sequence>MYGVINNSLKEMIYEKFGEDKWQHVLSVSGVPDDSFLSMRSYDDALTYSLANAASEVLGAPVDACLEMFGEYWVLETATKSYGMLIDAAGDDMLEFLSNMNNLHDRITSTFLNYVPPEFFVESTGNTHKIHYVSQREGLTSFVVGLLKGLATRFERDLIILDQCDLDVEKGTHTVFQVELVPK</sequence>
<feature type="domain" description="Heme NO-binding" evidence="1">
    <location>
        <begin position="2"/>
        <end position="158"/>
    </location>
</feature>
<evidence type="ECO:0000313" key="2">
    <source>
        <dbReference type="EMBL" id="MCX2972551.1"/>
    </source>
</evidence>
<dbReference type="Pfam" id="PF07700">
    <property type="entry name" value="HNOB"/>
    <property type="match status" value="1"/>
</dbReference>
<protein>
    <submittedName>
        <fullName evidence="2">Guanylyl cyclase</fullName>
    </submittedName>
</protein>
<evidence type="ECO:0000259" key="1">
    <source>
        <dbReference type="Pfam" id="PF07700"/>
    </source>
</evidence>
<dbReference type="PANTHER" id="PTHR45655:SF13">
    <property type="entry name" value="SOLUBLE GUANYLATE CYCLASE GCY-32-RELATED"/>
    <property type="match status" value="1"/>
</dbReference>
<reference evidence="2" key="1">
    <citation type="submission" date="2019-02" db="EMBL/GenBank/DDBJ databases">
        <authorList>
            <person name="Li S.-H."/>
        </authorList>
    </citation>
    <scope>NUCLEOTIDE SEQUENCE</scope>
    <source>
        <strain evidence="2">IMCC8485</strain>
    </source>
</reference>
<evidence type="ECO:0000313" key="3">
    <source>
        <dbReference type="Proteomes" id="UP001143307"/>
    </source>
</evidence>
<dbReference type="EMBL" id="SHNP01000001">
    <property type="protein sequence ID" value="MCX2972551.1"/>
    <property type="molecule type" value="Genomic_DNA"/>
</dbReference>
<comment type="caution">
    <text evidence="2">The sequence shown here is derived from an EMBL/GenBank/DDBJ whole genome shotgun (WGS) entry which is preliminary data.</text>
</comment>
<gene>
    <name evidence="2" type="ORF">EYC87_02965</name>
</gene>
<dbReference type="SUPFAM" id="SSF111126">
    <property type="entry name" value="Ligand-binding domain in the NO signalling and Golgi transport"/>
    <property type="match status" value="1"/>
</dbReference>
<dbReference type="Proteomes" id="UP001143307">
    <property type="component" value="Unassembled WGS sequence"/>
</dbReference>
<dbReference type="InterPro" id="IPR038158">
    <property type="entry name" value="H-NOX_domain_sf"/>
</dbReference>
<dbReference type="InterPro" id="IPR011644">
    <property type="entry name" value="Heme_NO-bd"/>
</dbReference>
<accession>A0ABT3SRE3</accession>
<dbReference type="RefSeq" id="WP_279251548.1">
    <property type="nucleotide sequence ID" value="NZ_SHNP01000001.1"/>
</dbReference>
<keyword evidence="3" id="KW-1185">Reference proteome</keyword>
<dbReference type="Gene3D" id="3.90.1520.10">
    <property type="entry name" value="H-NOX domain"/>
    <property type="match status" value="1"/>
</dbReference>